<evidence type="ECO:0000259" key="9">
    <source>
        <dbReference type="PROSITE" id="PS50048"/>
    </source>
</evidence>
<dbReference type="GO" id="GO:0005634">
    <property type="term" value="C:nucleus"/>
    <property type="evidence" value="ECO:0007669"/>
    <property type="project" value="UniProtKB-SubCell"/>
</dbReference>
<evidence type="ECO:0000256" key="7">
    <source>
        <dbReference type="ARBA" id="ARBA00023242"/>
    </source>
</evidence>
<dbReference type="InterPro" id="IPR007219">
    <property type="entry name" value="XnlR_reg_dom"/>
</dbReference>
<dbReference type="InterPro" id="IPR036864">
    <property type="entry name" value="Zn2-C6_fun-type_DNA-bd_sf"/>
</dbReference>
<dbReference type="SMART" id="SM00066">
    <property type="entry name" value="GAL4"/>
    <property type="match status" value="1"/>
</dbReference>
<dbReference type="OrthoDB" id="2154091at2759"/>
<keyword evidence="5" id="KW-0238">DNA-binding</keyword>
<dbReference type="GO" id="GO:0003677">
    <property type="term" value="F:DNA binding"/>
    <property type="evidence" value="ECO:0007669"/>
    <property type="project" value="UniProtKB-KW"/>
</dbReference>
<sequence>MANPKLRAPKEKGGDESLDIERSRASVACVTCRRRRTKCKITQGEYACQYCRSIGSQCVFKASEEKKRIGSSAYMEVLDRRLENLEILLRGWQPAASQNHLVPTVDEADCASSSRSEESQHGSPLRHLSHQNSGAILSISCNSRNEEEKDAQHSAPASIEDNRSVHGKVNNLLSTAGQLRFYKGSWRYFGATTNLHVFHDEEDDLVTPASQAVEQKATRMISLLSLDTHNYLLNLFWNCYNAIIEVVPQTPFLEGYRRGPSEHYSIFLHIAILAMGVRFADKSRSDISVLMISKYESTFQVMAKQLFEPAIKVGGLASLQASLLMTDLENGSGKDVLAWLYGGRMTCRLFFDLGLNLDSISLGVLDKGVEVRRKVALASLIMDKYEFWALFLGRPTSIKSADLETLSLARSFAMLPQKHNEIAIATNGLINEHLSELMDIVGSIADSNARRTRDVDSSTYATMAFLEGQLSRWHADLPACLLWNPTNVRVASRSFFIMHQQYHSALVLLYRPFVNSKSVRALGTRHDPLSLLLEHGVCIAQAFVQSAHQYNIQQSFISSLQHAGTAISAFITTLVYLEDRKKRYSAMRYLLFMSTMLEELSHTYQHALHMHRLVLEVSQQREWINEYQSLDAEFNQDFEDLRHFTVKLGSPTSENTQPGPMNKRRKLNSPNLSGVDDGTIDDSTNSNTFCTTWATASSRVSHVQRLSGSAGQESLKPARESCSPDERCDKNGKTSECFLAESFDISTEDWENLPILPLPVDTRGYDFSFEYPTS</sequence>
<gene>
    <name evidence="10" type="ORF">PV06_11032</name>
</gene>
<feature type="region of interest" description="Disordered" evidence="8">
    <location>
        <begin position="106"/>
        <end position="128"/>
    </location>
</feature>
<evidence type="ECO:0000313" key="10">
    <source>
        <dbReference type="EMBL" id="KIW36736.1"/>
    </source>
</evidence>
<dbReference type="Gene3D" id="4.10.240.10">
    <property type="entry name" value="Zn(2)-C6 fungal-type DNA-binding domain"/>
    <property type="match status" value="1"/>
</dbReference>
<dbReference type="PANTHER" id="PTHR31313">
    <property type="entry name" value="TY1 ENHANCER ACTIVATOR"/>
    <property type="match status" value="1"/>
</dbReference>
<feature type="region of interest" description="Disordered" evidence="8">
    <location>
        <begin position="648"/>
        <end position="681"/>
    </location>
</feature>
<protein>
    <recommendedName>
        <fullName evidence="9">Zn(2)-C6 fungal-type domain-containing protein</fullName>
    </recommendedName>
</protein>
<dbReference type="AlphaFoldDB" id="A0A0D2A8T5"/>
<keyword evidence="7" id="KW-0539">Nucleus</keyword>
<dbReference type="GO" id="GO:0000981">
    <property type="term" value="F:DNA-binding transcription factor activity, RNA polymerase II-specific"/>
    <property type="evidence" value="ECO:0007669"/>
    <property type="project" value="InterPro"/>
</dbReference>
<dbReference type="GO" id="GO:0008270">
    <property type="term" value="F:zinc ion binding"/>
    <property type="evidence" value="ECO:0007669"/>
    <property type="project" value="InterPro"/>
</dbReference>
<evidence type="ECO:0000313" key="11">
    <source>
        <dbReference type="Proteomes" id="UP000053342"/>
    </source>
</evidence>
<dbReference type="EMBL" id="KN847349">
    <property type="protein sequence ID" value="KIW36736.1"/>
    <property type="molecule type" value="Genomic_DNA"/>
</dbReference>
<dbReference type="Proteomes" id="UP000053342">
    <property type="component" value="Unassembled WGS sequence"/>
</dbReference>
<evidence type="ECO:0000256" key="2">
    <source>
        <dbReference type="ARBA" id="ARBA00022723"/>
    </source>
</evidence>
<reference evidence="10 11" key="1">
    <citation type="submission" date="2015-01" db="EMBL/GenBank/DDBJ databases">
        <title>The Genome Sequence of Exophiala oligosperma CBS72588.</title>
        <authorList>
            <consortium name="The Broad Institute Genomics Platform"/>
            <person name="Cuomo C."/>
            <person name="de Hoog S."/>
            <person name="Gorbushina A."/>
            <person name="Stielow B."/>
            <person name="Teixiera M."/>
            <person name="Abouelleil A."/>
            <person name="Chapman S.B."/>
            <person name="Priest M."/>
            <person name="Young S.K."/>
            <person name="Wortman J."/>
            <person name="Nusbaum C."/>
            <person name="Birren B."/>
        </authorList>
    </citation>
    <scope>NUCLEOTIDE SEQUENCE [LARGE SCALE GENOMIC DNA]</scope>
    <source>
        <strain evidence="10 11">CBS 72588</strain>
    </source>
</reference>
<dbReference type="PROSITE" id="PS50048">
    <property type="entry name" value="ZN2_CY6_FUNGAL_2"/>
    <property type="match status" value="1"/>
</dbReference>
<feature type="domain" description="Zn(2)-C6 fungal-type" evidence="9">
    <location>
        <begin position="28"/>
        <end position="60"/>
    </location>
</feature>
<dbReference type="CDD" id="cd00067">
    <property type="entry name" value="GAL4"/>
    <property type="match status" value="1"/>
</dbReference>
<comment type="subcellular location">
    <subcellularLocation>
        <location evidence="1">Nucleus</location>
    </subcellularLocation>
</comment>
<organism evidence="10 11">
    <name type="scientific">Exophiala oligosperma</name>
    <dbReference type="NCBI Taxonomy" id="215243"/>
    <lineage>
        <taxon>Eukaryota</taxon>
        <taxon>Fungi</taxon>
        <taxon>Dikarya</taxon>
        <taxon>Ascomycota</taxon>
        <taxon>Pezizomycotina</taxon>
        <taxon>Eurotiomycetes</taxon>
        <taxon>Chaetothyriomycetidae</taxon>
        <taxon>Chaetothyriales</taxon>
        <taxon>Herpotrichiellaceae</taxon>
        <taxon>Exophiala</taxon>
    </lineage>
</organism>
<name>A0A0D2A8T5_9EURO</name>
<dbReference type="VEuPathDB" id="FungiDB:PV06_11032"/>
<dbReference type="GO" id="GO:0006351">
    <property type="term" value="P:DNA-templated transcription"/>
    <property type="evidence" value="ECO:0007669"/>
    <property type="project" value="InterPro"/>
</dbReference>
<evidence type="ECO:0000256" key="5">
    <source>
        <dbReference type="ARBA" id="ARBA00023125"/>
    </source>
</evidence>
<keyword evidence="2" id="KW-0479">Metal-binding</keyword>
<dbReference type="GeneID" id="27363106"/>
<dbReference type="PANTHER" id="PTHR31313:SF81">
    <property type="entry name" value="TY1 ENHANCER ACTIVATOR"/>
    <property type="match status" value="1"/>
</dbReference>
<evidence type="ECO:0000256" key="3">
    <source>
        <dbReference type="ARBA" id="ARBA00022833"/>
    </source>
</evidence>
<keyword evidence="6" id="KW-0804">Transcription</keyword>
<dbReference type="PROSITE" id="PS00463">
    <property type="entry name" value="ZN2_CY6_FUNGAL_1"/>
    <property type="match status" value="1"/>
</dbReference>
<dbReference type="STRING" id="215243.A0A0D2A8T5"/>
<dbReference type="InterPro" id="IPR001138">
    <property type="entry name" value="Zn2Cys6_DnaBD"/>
</dbReference>
<evidence type="ECO:0000256" key="4">
    <source>
        <dbReference type="ARBA" id="ARBA00023015"/>
    </source>
</evidence>
<feature type="compositionally biased region" description="Polar residues" evidence="8">
    <location>
        <begin position="650"/>
        <end position="659"/>
    </location>
</feature>
<feature type="region of interest" description="Disordered" evidence="8">
    <location>
        <begin position="704"/>
        <end position="727"/>
    </location>
</feature>
<evidence type="ECO:0000256" key="8">
    <source>
        <dbReference type="SAM" id="MobiDB-lite"/>
    </source>
</evidence>
<accession>A0A0D2A8T5</accession>
<keyword evidence="3" id="KW-0862">Zinc</keyword>
<proteinExistence type="predicted"/>
<evidence type="ECO:0000256" key="1">
    <source>
        <dbReference type="ARBA" id="ARBA00004123"/>
    </source>
</evidence>
<dbReference type="InterPro" id="IPR051615">
    <property type="entry name" value="Transcr_Regulatory_Elem"/>
</dbReference>
<evidence type="ECO:0000256" key="6">
    <source>
        <dbReference type="ARBA" id="ARBA00023163"/>
    </source>
</evidence>
<dbReference type="Pfam" id="PF00172">
    <property type="entry name" value="Zn_clus"/>
    <property type="match status" value="1"/>
</dbReference>
<keyword evidence="11" id="KW-1185">Reference proteome</keyword>
<keyword evidence="4" id="KW-0805">Transcription regulation</keyword>
<dbReference type="RefSeq" id="XP_016256952.1">
    <property type="nucleotide sequence ID" value="XM_016412639.1"/>
</dbReference>
<dbReference type="CDD" id="cd12148">
    <property type="entry name" value="fungal_TF_MHR"/>
    <property type="match status" value="1"/>
</dbReference>
<dbReference type="HOGENOM" id="CLU_004291_4_0_1"/>
<dbReference type="SUPFAM" id="SSF57701">
    <property type="entry name" value="Zn2/Cys6 DNA-binding domain"/>
    <property type="match status" value="1"/>
</dbReference>
<dbReference type="Pfam" id="PF04082">
    <property type="entry name" value="Fungal_trans"/>
    <property type="match status" value="1"/>
</dbReference>
<feature type="compositionally biased region" description="Basic and acidic residues" evidence="8">
    <location>
        <begin position="716"/>
        <end position="727"/>
    </location>
</feature>